<comment type="caution">
    <text evidence="5">The sequence shown here is derived from an EMBL/GenBank/DDBJ whole genome shotgun (WGS) entry which is preliminary data.</text>
</comment>
<sequence>MSTMTLNAVPSKNLTLKGYRLTMKIQVIGIPSHAGALYEGTELAPQAIRDAGLLEALAQKGFTVTDLGDLLNGVELPRHNIGPVRNWPAPRIVWDEIAQRAEDIFHEEVFTILLGGDCSIEVGTFHAFQKVFGTNSHLLVLDAHIDTMKPSGENCIGAAGMGLWFLLNDDKMWWKEDSVNSDCISIIGSQSNSETEEKLKITPFEKLNADSFLPIVQDHLNSITSDSIFVHLDVDVLHKSIMPAAYAPSQVGFDLQKATKILQIILADQRVKAIEITEFAANKDSNGSCAEQIVNLLSLLTINRN</sequence>
<dbReference type="InterPro" id="IPR023696">
    <property type="entry name" value="Ureohydrolase_dom_sf"/>
</dbReference>
<evidence type="ECO:0000256" key="1">
    <source>
        <dbReference type="ARBA" id="ARBA00022723"/>
    </source>
</evidence>
<evidence type="ECO:0000256" key="4">
    <source>
        <dbReference type="PROSITE-ProRule" id="PRU00742"/>
    </source>
</evidence>
<keyword evidence="3" id="KW-0464">Manganese</keyword>
<evidence type="ECO:0000313" key="6">
    <source>
        <dbReference type="Proteomes" id="UP000789845"/>
    </source>
</evidence>
<keyword evidence="6" id="KW-1185">Reference proteome</keyword>
<dbReference type="InterPro" id="IPR006035">
    <property type="entry name" value="Ureohydrolase"/>
</dbReference>
<evidence type="ECO:0000313" key="5">
    <source>
        <dbReference type="EMBL" id="CAG9606436.1"/>
    </source>
</evidence>
<gene>
    <name evidence="5" type="primary">rocF_1</name>
    <name evidence="5" type="ORF">NEOCIP111885_00124</name>
</gene>
<accession>A0A9C7L8J8</accession>
<dbReference type="PANTHER" id="PTHR43782:SF3">
    <property type="entry name" value="ARGINASE"/>
    <property type="match status" value="1"/>
</dbReference>
<evidence type="ECO:0000256" key="3">
    <source>
        <dbReference type="ARBA" id="ARBA00023211"/>
    </source>
</evidence>
<dbReference type="PROSITE" id="PS51409">
    <property type="entry name" value="ARGINASE_2"/>
    <property type="match status" value="1"/>
</dbReference>
<dbReference type="EMBL" id="CAKJTG010000001">
    <property type="protein sequence ID" value="CAG9606436.1"/>
    <property type="molecule type" value="Genomic_DNA"/>
</dbReference>
<dbReference type="GO" id="GO:0030145">
    <property type="term" value="F:manganese ion binding"/>
    <property type="evidence" value="ECO:0007669"/>
    <property type="project" value="TreeGrafter"/>
</dbReference>
<name>A0A9C7L8J8_9BACI</name>
<dbReference type="AlphaFoldDB" id="A0A9C7L8J8"/>
<dbReference type="Proteomes" id="UP000789845">
    <property type="component" value="Unassembled WGS sequence"/>
</dbReference>
<comment type="similarity">
    <text evidence="4">Belongs to the arginase family.</text>
</comment>
<reference evidence="5" key="1">
    <citation type="submission" date="2021-10" db="EMBL/GenBank/DDBJ databases">
        <authorList>
            <person name="Criscuolo A."/>
        </authorList>
    </citation>
    <scope>NUCLEOTIDE SEQUENCE</scope>
    <source>
        <strain evidence="5">CIP111885</strain>
    </source>
</reference>
<keyword evidence="2 5" id="KW-0378">Hydrolase</keyword>
<dbReference type="SUPFAM" id="SSF52768">
    <property type="entry name" value="Arginase/deacetylase"/>
    <property type="match status" value="1"/>
</dbReference>
<dbReference type="Pfam" id="PF00491">
    <property type="entry name" value="Arginase"/>
    <property type="match status" value="1"/>
</dbReference>
<keyword evidence="1" id="KW-0479">Metal-binding</keyword>
<protein>
    <submittedName>
        <fullName evidence="5">Arginase</fullName>
        <ecNumber evidence="5">3.5.3.1</ecNumber>
    </submittedName>
</protein>
<dbReference type="EC" id="3.5.3.1" evidence="5"/>
<dbReference type="GO" id="GO:0004053">
    <property type="term" value="F:arginase activity"/>
    <property type="evidence" value="ECO:0007669"/>
    <property type="project" value="UniProtKB-EC"/>
</dbReference>
<dbReference type="PIRSF" id="PIRSF036979">
    <property type="entry name" value="Arginase"/>
    <property type="match status" value="1"/>
</dbReference>
<organism evidence="5 6">
    <name type="scientific">Pseudoneobacillus rhizosphaerae</name>
    <dbReference type="NCBI Taxonomy" id="2880968"/>
    <lineage>
        <taxon>Bacteria</taxon>
        <taxon>Bacillati</taxon>
        <taxon>Bacillota</taxon>
        <taxon>Bacilli</taxon>
        <taxon>Bacillales</taxon>
        <taxon>Bacillaceae</taxon>
        <taxon>Pseudoneobacillus</taxon>
    </lineage>
</organism>
<dbReference type="GO" id="GO:0005737">
    <property type="term" value="C:cytoplasm"/>
    <property type="evidence" value="ECO:0007669"/>
    <property type="project" value="TreeGrafter"/>
</dbReference>
<dbReference type="PANTHER" id="PTHR43782">
    <property type="entry name" value="ARGINASE"/>
    <property type="match status" value="1"/>
</dbReference>
<dbReference type="Gene3D" id="3.40.800.10">
    <property type="entry name" value="Ureohydrolase domain"/>
    <property type="match status" value="1"/>
</dbReference>
<evidence type="ECO:0000256" key="2">
    <source>
        <dbReference type="ARBA" id="ARBA00022801"/>
    </source>
</evidence>
<proteinExistence type="inferred from homology"/>